<feature type="transmembrane region" description="Helical" evidence="1">
    <location>
        <begin position="186"/>
        <end position="211"/>
    </location>
</feature>
<feature type="transmembrane region" description="Helical" evidence="1">
    <location>
        <begin position="339"/>
        <end position="360"/>
    </location>
</feature>
<dbReference type="EMBL" id="WNKT01000008">
    <property type="protein sequence ID" value="MTW20603.1"/>
    <property type="molecule type" value="Genomic_DNA"/>
</dbReference>
<keyword evidence="1" id="KW-0812">Transmembrane</keyword>
<dbReference type="Proteomes" id="UP000434044">
    <property type="component" value="Unassembled WGS sequence"/>
</dbReference>
<feature type="transmembrane region" description="Helical" evidence="1">
    <location>
        <begin position="101"/>
        <end position="119"/>
    </location>
</feature>
<feature type="transmembrane region" description="Helical" evidence="1">
    <location>
        <begin position="285"/>
        <end position="305"/>
    </location>
</feature>
<keyword evidence="3" id="KW-1185">Reference proteome</keyword>
<feature type="transmembrane region" description="Helical" evidence="1">
    <location>
        <begin position="140"/>
        <end position="166"/>
    </location>
</feature>
<organism evidence="2 3">
    <name type="scientific">Allochromatium palmeri</name>
    <dbReference type="NCBI Taxonomy" id="231048"/>
    <lineage>
        <taxon>Bacteria</taxon>
        <taxon>Pseudomonadati</taxon>
        <taxon>Pseudomonadota</taxon>
        <taxon>Gammaproteobacteria</taxon>
        <taxon>Chromatiales</taxon>
        <taxon>Chromatiaceae</taxon>
        <taxon>Allochromatium</taxon>
    </lineage>
</organism>
<dbReference type="InterPro" id="IPR011435">
    <property type="entry name" value="UmpAB"/>
</dbReference>
<proteinExistence type="predicted"/>
<keyword evidence="1" id="KW-1133">Transmembrane helix</keyword>
<gene>
    <name evidence="2" type="ORF">GJ668_05770</name>
</gene>
<comment type="caution">
    <text evidence="2">The sequence shown here is derived from an EMBL/GenBank/DDBJ whole genome shotgun (WGS) entry which is preliminary data.</text>
</comment>
<feature type="transmembrane region" description="Helical" evidence="1">
    <location>
        <begin position="492"/>
        <end position="510"/>
    </location>
</feature>
<keyword evidence="1" id="KW-0472">Membrane</keyword>
<feature type="transmembrane region" description="Helical" evidence="1">
    <location>
        <begin position="254"/>
        <end position="273"/>
    </location>
</feature>
<evidence type="ECO:0000313" key="3">
    <source>
        <dbReference type="Proteomes" id="UP000434044"/>
    </source>
</evidence>
<protein>
    <submittedName>
        <fullName evidence="2">DUF1538 domain-containing protein</fullName>
    </submittedName>
</protein>
<evidence type="ECO:0000313" key="2">
    <source>
        <dbReference type="EMBL" id="MTW20603.1"/>
    </source>
</evidence>
<evidence type="ECO:0000256" key="1">
    <source>
        <dbReference type="SAM" id="Phobius"/>
    </source>
</evidence>
<accession>A0A6N8E8K3</accession>
<name>A0A6N8E8K3_9GAMM</name>
<feature type="transmembrane region" description="Helical" evidence="1">
    <location>
        <begin position="75"/>
        <end position="95"/>
    </location>
</feature>
<feature type="transmembrane region" description="Helical" evidence="1">
    <location>
        <begin position="517"/>
        <end position="539"/>
    </location>
</feature>
<sequence>MRLTKTQVRYADYLRAIGAGRRELSFNAIVPSEGQDALGRPLPKPATRTIRLHPDEIRRLLQPYVSVRFLDQLKAVVPLALYLALFQILILRQLIADSWLISGGLFAVILGLMCFMEGLKLGLMPFGELIGHRLPRKSPLPLVLLITLLLGIGVTFAEPAIGALQAAGQNVSPEHAPYLWALLNTWSGALVLVIGASVGLAAVLGTLRFLYGWSLKPLIYATLVPVIGLTLYGANDPELAKVLGLAWDAGAVTTGPVTVPLVLALGIGIAAAAGRGDSGLSGFGIVTLASLFPIIGVLLLVLYIAGTVTPAEILATATAAAGASTGELAWYARSPWLEVLLGIRAILPLVLFLFVILKLVLKDELPHPREIWLGIALTVIGMCLFNLGLTYGLTALGGSAGSLVPAAFMEIPGAEGSPLYRYGVGLTLAVVFAWVLGFGATVAEPALNALGVTAEQLTNGFFKKRTLILAVSIGVACGIALGLTKLVFDLPLVWLIVPPYLLAAILTLVSSEEFVNVAWDSAGVTTGPITVPLVLAMGLGLGNATQAVEGFGILCLASIGPIISVLLTGLWARLQLGLQARAAQRAPITDPALEIQSQL</sequence>
<dbReference type="RefSeq" id="WP_155449197.1">
    <property type="nucleotide sequence ID" value="NZ_WNKT01000008.1"/>
</dbReference>
<feature type="transmembrane region" description="Helical" evidence="1">
    <location>
        <begin position="467"/>
        <end position="486"/>
    </location>
</feature>
<reference evidence="2 3" key="1">
    <citation type="submission" date="2019-11" db="EMBL/GenBank/DDBJ databases">
        <title>Whole-genome sequence of the anaerobic purple sulfur bacterium Allochromatium palmeri DSM 15591.</title>
        <authorList>
            <person name="Kyndt J.A."/>
            <person name="Meyer T.E."/>
        </authorList>
    </citation>
    <scope>NUCLEOTIDE SEQUENCE [LARGE SCALE GENOMIC DNA]</scope>
    <source>
        <strain evidence="2 3">DSM 15591</strain>
    </source>
</reference>
<dbReference type="AlphaFoldDB" id="A0A6N8E8K3"/>
<dbReference type="OrthoDB" id="9781614at2"/>
<feature type="transmembrane region" description="Helical" evidence="1">
    <location>
        <begin position="218"/>
        <end position="234"/>
    </location>
</feature>
<feature type="transmembrane region" description="Helical" evidence="1">
    <location>
        <begin position="551"/>
        <end position="572"/>
    </location>
</feature>
<feature type="transmembrane region" description="Helical" evidence="1">
    <location>
        <begin position="422"/>
        <end position="447"/>
    </location>
</feature>
<dbReference type="Pfam" id="PF07556">
    <property type="entry name" value="DUF1538"/>
    <property type="match status" value="2"/>
</dbReference>
<feature type="transmembrane region" description="Helical" evidence="1">
    <location>
        <begin position="372"/>
        <end position="393"/>
    </location>
</feature>